<feature type="transmembrane region" description="Helical" evidence="2">
    <location>
        <begin position="150"/>
        <end position="168"/>
    </location>
</feature>
<evidence type="ECO:0008006" key="5">
    <source>
        <dbReference type="Google" id="ProtNLM"/>
    </source>
</evidence>
<keyword evidence="2" id="KW-0472">Membrane</keyword>
<keyword evidence="2" id="KW-0812">Transmembrane</keyword>
<keyword evidence="4" id="KW-1185">Reference proteome</keyword>
<evidence type="ECO:0000256" key="1">
    <source>
        <dbReference type="SAM" id="MobiDB-lite"/>
    </source>
</evidence>
<keyword evidence="2" id="KW-1133">Transmembrane helix</keyword>
<reference evidence="3" key="1">
    <citation type="submission" date="2020-10" db="EMBL/GenBank/DDBJ databases">
        <title>Phylogeny of dyella-like bacteria.</title>
        <authorList>
            <person name="Fu J."/>
        </authorList>
    </citation>
    <scope>NUCLEOTIDE SEQUENCE</scope>
    <source>
        <strain evidence="3">DHON07</strain>
    </source>
</reference>
<organism evidence="3 4">
    <name type="scientific">Dyella mobilis</name>
    <dbReference type="NCBI Taxonomy" id="1849582"/>
    <lineage>
        <taxon>Bacteria</taxon>
        <taxon>Pseudomonadati</taxon>
        <taxon>Pseudomonadota</taxon>
        <taxon>Gammaproteobacteria</taxon>
        <taxon>Lysobacterales</taxon>
        <taxon>Rhodanobacteraceae</taxon>
        <taxon>Dyella</taxon>
    </lineage>
</organism>
<accession>A0ABS2KJB6</accession>
<dbReference type="RefSeq" id="WP_204632858.1">
    <property type="nucleotide sequence ID" value="NZ_JADIKF010000040.1"/>
</dbReference>
<protein>
    <recommendedName>
        <fullName evidence="5">DUF2254 domain-containing protein</fullName>
    </recommendedName>
</protein>
<evidence type="ECO:0000313" key="4">
    <source>
        <dbReference type="Proteomes" id="UP001430193"/>
    </source>
</evidence>
<feature type="transmembrane region" description="Helical" evidence="2">
    <location>
        <begin position="180"/>
        <end position="198"/>
    </location>
</feature>
<feature type="region of interest" description="Disordered" evidence="1">
    <location>
        <begin position="831"/>
        <end position="850"/>
    </location>
</feature>
<dbReference type="EMBL" id="JADIKF010000040">
    <property type="protein sequence ID" value="MBM7131268.1"/>
    <property type="molecule type" value="Genomic_DNA"/>
</dbReference>
<comment type="caution">
    <text evidence="3">The sequence shown here is derived from an EMBL/GenBank/DDBJ whole genome shotgun (WGS) entry which is preliminary data.</text>
</comment>
<sequence>MKPVFFLQVAQFRFYWSCRKVVENFRFWLRTKNYRFVKGFKSGVSDSRSLSALLSVAKGAFLMALIASVVITAVDPYVSHYLKNLESIKSLGLVMPSSSDYVTFLAAIGSIGGVFIGLYYAAIASVGGAIYAHVPNDLRNLLAQERYGNLYIRLLSFLTVLCLLLIALRLSGLRVNHTAILVVAISAGFGVFAFVRLGQRVFNLFDPTKLSSHIFEELRDALRLVVADGYRWQDPSFQYHAYKQASRTLETLETLVDMTAKEAHLNGAPMVDLIKDTTKFAVFYCLEKRKIPTDSKWFEQVYIHQDWYRTGDHHLSIAIETGTTISPDSKGDRQWLDDRLHKIIDECLKANAAAGRWANVISVIEHVQFYAKILVRAGCIEVGFERIRSVAELMVDALVAAPASGLDSQQTRLKLAVSDSIAALPISFALEVRQRIQALSRRDIVDRLGEIDWYSAASLYRQGFAAYSVEQLEWLAPRLAFEDAIEGEVVTPIWYQADLVMRPESEAFVKSVAVLVDQAGDLYSRLISKLNNDQSRWLAAAFSSRQWEYWNKVERQSLVWTNAWNEVIRERKLTGLPWPEFDINEVNARLVSAKNATIELMAKQICDLAFEERPESLPDYCGQFLLMTGEASLRALISSNSPLFSRLFRNYFYGCLLRFDKLRPANGQGKRFVQQIKIAASALFDLMDISGYALLHSQLHDDDKLWAVVRTTWDDYLKVESSDESRVGWLCALVGVSESGLGRLPRDILRTTWRRLVDQNLDLRFPDDGARSHPWGRRDSKHIKHPSALVRVIAADATMARYDGVDIFVACYLKGLKGADALDIRSKREDLLSDVSSESSNEVGEGESSI</sequence>
<feature type="transmembrane region" description="Helical" evidence="2">
    <location>
        <begin position="102"/>
        <end position="130"/>
    </location>
</feature>
<gene>
    <name evidence="3" type="ORF">ISS99_17205</name>
</gene>
<evidence type="ECO:0000256" key="2">
    <source>
        <dbReference type="SAM" id="Phobius"/>
    </source>
</evidence>
<name>A0ABS2KJB6_9GAMM</name>
<evidence type="ECO:0000313" key="3">
    <source>
        <dbReference type="EMBL" id="MBM7131268.1"/>
    </source>
</evidence>
<feature type="compositionally biased region" description="Low complexity" evidence="1">
    <location>
        <begin position="833"/>
        <end position="850"/>
    </location>
</feature>
<proteinExistence type="predicted"/>
<feature type="transmembrane region" description="Helical" evidence="2">
    <location>
        <begin position="60"/>
        <end position="82"/>
    </location>
</feature>
<dbReference type="Proteomes" id="UP001430193">
    <property type="component" value="Unassembled WGS sequence"/>
</dbReference>